<dbReference type="PROSITE" id="PS50181">
    <property type="entry name" value="FBOX"/>
    <property type="match status" value="1"/>
</dbReference>
<protein>
    <submittedName>
        <fullName evidence="4">F-box domain Skp2-like protein</fullName>
    </submittedName>
</protein>
<name>A0AAD5WWN3_9PEZI</name>
<feature type="domain" description="F-box" evidence="3">
    <location>
        <begin position="1"/>
        <end position="47"/>
    </location>
</feature>
<accession>A0AAD5WWN3</accession>
<keyword evidence="2" id="KW-0732">Signal</keyword>
<dbReference type="CDD" id="cd09917">
    <property type="entry name" value="F-box_SF"/>
    <property type="match status" value="1"/>
</dbReference>
<dbReference type="SMART" id="SM00256">
    <property type="entry name" value="FBOX"/>
    <property type="match status" value="1"/>
</dbReference>
<evidence type="ECO:0000313" key="5">
    <source>
        <dbReference type="Proteomes" id="UP001201980"/>
    </source>
</evidence>
<sequence length="504" mass="56517">MGIERLPWEILHLILVLLMPQDLGRVAQVNKGMNNFLSTNDKLFRDMIGLIYGKPRERDDVSYSKVLKDATRLACICASEDVGMKKREVKFVQEASFAFLAIASASGRADCQKILPESRISEFMQTIFSTLDLMPCAAHAKDNLDLFMCNSSLFQHMLVDRAVDRPDDDELQSRQRSAKLHALYGCPIRMYHHRAQEAPVRRKLRVYPHACAKVYDMRNYTEHNHWGPFKNDGSLTVNWEMIEAVLVTLAENIEKRGFNTYPANVFWRVPFGGSFPYSYVGAKTKNPFPGNLQDPYGVTGTYSRIVCFLDYGDFSAFNFPGNGREPSPSLDAEEATRLIVMSLKVTKITKPGPDDGQDRPIVHYQGTTRWLENGDASACPIVRGTVRTTKEGEIRWTSSSIFNGEERWKSESIQVGGIQSARGTVGTWFDAEHDPHGPVGPTASWKIMDRVIDGGAGSNNLQDLNTSDDDNENENEEDAMDVEDDGNLLQVNLATIDAGFTYST</sequence>
<comment type="caution">
    <text evidence="4">The sequence shown here is derived from an EMBL/GenBank/DDBJ whole genome shotgun (WGS) entry which is preliminary data.</text>
</comment>
<organism evidence="4 5">
    <name type="scientific">Zalerion maritima</name>
    <dbReference type="NCBI Taxonomy" id="339359"/>
    <lineage>
        <taxon>Eukaryota</taxon>
        <taxon>Fungi</taxon>
        <taxon>Dikarya</taxon>
        <taxon>Ascomycota</taxon>
        <taxon>Pezizomycotina</taxon>
        <taxon>Sordariomycetes</taxon>
        <taxon>Lulworthiomycetidae</taxon>
        <taxon>Lulworthiales</taxon>
        <taxon>Lulworthiaceae</taxon>
        <taxon>Zalerion</taxon>
    </lineage>
</organism>
<evidence type="ECO:0000313" key="4">
    <source>
        <dbReference type="EMBL" id="KAJ2905486.1"/>
    </source>
</evidence>
<gene>
    <name evidence="4" type="ORF">MKZ38_005362</name>
</gene>
<evidence type="ECO:0000259" key="3">
    <source>
        <dbReference type="PROSITE" id="PS50181"/>
    </source>
</evidence>
<proteinExistence type="predicted"/>
<feature type="compositionally biased region" description="Acidic residues" evidence="1">
    <location>
        <begin position="466"/>
        <end position="480"/>
    </location>
</feature>
<feature type="region of interest" description="Disordered" evidence="1">
    <location>
        <begin position="456"/>
        <end position="480"/>
    </location>
</feature>
<evidence type="ECO:0000256" key="1">
    <source>
        <dbReference type="SAM" id="MobiDB-lite"/>
    </source>
</evidence>
<dbReference type="EMBL" id="JAKWBI020000031">
    <property type="protein sequence ID" value="KAJ2905486.1"/>
    <property type="molecule type" value="Genomic_DNA"/>
</dbReference>
<dbReference type="SUPFAM" id="SSF81383">
    <property type="entry name" value="F-box domain"/>
    <property type="match status" value="1"/>
</dbReference>
<dbReference type="InterPro" id="IPR036047">
    <property type="entry name" value="F-box-like_dom_sf"/>
</dbReference>
<feature type="chain" id="PRO_5042222022" evidence="2">
    <location>
        <begin position="25"/>
        <end position="504"/>
    </location>
</feature>
<reference evidence="4" key="1">
    <citation type="submission" date="2022-07" db="EMBL/GenBank/DDBJ databases">
        <title>Draft genome sequence of Zalerion maritima ATCC 34329, a (micro)plastics degrading marine fungus.</title>
        <authorList>
            <person name="Paco A."/>
            <person name="Goncalves M.F.M."/>
            <person name="Rocha-Santos T.A.P."/>
            <person name="Alves A."/>
        </authorList>
    </citation>
    <scope>NUCLEOTIDE SEQUENCE</scope>
    <source>
        <strain evidence="4">ATCC 34329</strain>
    </source>
</reference>
<keyword evidence="5" id="KW-1185">Reference proteome</keyword>
<feature type="signal peptide" evidence="2">
    <location>
        <begin position="1"/>
        <end position="24"/>
    </location>
</feature>
<evidence type="ECO:0000256" key="2">
    <source>
        <dbReference type="SAM" id="SignalP"/>
    </source>
</evidence>
<dbReference type="Pfam" id="PF12937">
    <property type="entry name" value="F-box-like"/>
    <property type="match status" value="1"/>
</dbReference>
<dbReference type="InterPro" id="IPR001810">
    <property type="entry name" value="F-box_dom"/>
</dbReference>
<dbReference type="AlphaFoldDB" id="A0AAD5WWN3"/>
<dbReference type="Proteomes" id="UP001201980">
    <property type="component" value="Unassembled WGS sequence"/>
</dbReference>